<reference evidence="3 4" key="1">
    <citation type="submission" date="2019-08" db="EMBL/GenBank/DDBJ databases">
        <title>Bradyrhizobium hipponensis sp. nov., a rhizobium isolated from a Lupinus angustifolius root nodule in Tunisia.</title>
        <authorList>
            <person name="Off K."/>
            <person name="Rejili M."/>
            <person name="Mars M."/>
            <person name="Brachmann A."/>
            <person name="Marin M."/>
        </authorList>
    </citation>
    <scope>NUCLEOTIDE SEQUENCE [LARGE SCALE GENOMIC DNA]</scope>
    <source>
        <strain evidence="4">aSej3</strain>
    </source>
</reference>
<feature type="chain" id="PRO_5024271257" evidence="2">
    <location>
        <begin position="18"/>
        <end position="71"/>
    </location>
</feature>
<evidence type="ECO:0000256" key="1">
    <source>
        <dbReference type="SAM" id="MobiDB-lite"/>
    </source>
</evidence>
<evidence type="ECO:0000313" key="4">
    <source>
        <dbReference type="Proteomes" id="UP000324797"/>
    </source>
</evidence>
<dbReference type="Proteomes" id="UP000324797">
    <property type="component" value="Unassembled WGS sequence"/>
</dbReference>
<feature type="region of interest" description="Disordered" evidence="1">
    <location>
        <begin position="18"/>
        <end position="71"/>
    </location>
</feature>
<comment type="caution">
    <text evidence="3">The sequence shown here is derived from an EMBL/GenBank/DDBJ whole genome shotgun (WGS) entry which is preliminary data.</text>
</comment>
<accession>A0A5S4YD05</accession>
<protein>
    <submittedName>
        <fullName evidence="3">Uncharacterized protein</fullName>
    </submittedName>
</protein>
<evidence type="ECO:0000256" key="2">
    <source>
        <dbReference type="SAM" id="SignalP"/>
    </source>
</evidence>
<feature type="signal peptide" evidence="2">
    <location>
        <begin position="1"/>
        <end position="17"/>
    </location>
</feature>
<keyword evidence="2" id="KW-0732">Signal</keyword>
<dbReference type="AlphaFoldDB" id="A0A5S4YD05"/>
<gene>
    <name evidence="3" type="ORF">FXV83_35740</name>
</gene>
<dbReference type="EMBL" id="VSTH01000152">
    <property type="protein sequence ID" value="TYO61898.1"/>
    <property type="molecule type" value="Genomic_DNA"/>
</dbReference>
<proteinExistence type="predicted"/>
<name>A0A5S4YD05_9BRAD</name>
<sequence>MKKILLISLLITTPALAQSEPPAPKAPLTDRERVQADRAQAASEEKNAPTARPWDRGADGKRPWDRGAQAK</sequence>
<organism evidence="3 4">
    <name type="scientific">Bradyrhizobium hipponense</name>
    <dbReference type="NCBI Taxonomy" id="2605638"/>
    <lineage>
        <taxon>Bacteria</taxon>
        <taxon>Pseudomonadati</taxon>
        <taxon>Pseudomonadota</taxon>
        <taxon>Alphaproteobacteria</taxon>
        <taxon>Hyphomicrobiales</taxon>
        <taxon>Nitrobacteraceae</taxon>
        <taxon>Bradyrhizobium</taxon>
    </lineage>
</organism>
<keyword evidence="4" id="KW-1185">Reference proteome</keyword>
<feature type="compositionally biased region" description="Basic and acidic residues" evidence="1">
    <location>
        <begin position="43"/>
        <end position="65"/>
    </location>
</feature>
<evidence type="ECO:0000313" key="3">
    <source>
        <dbReference type="EMBL" id="TYO61898.1"/>
    </source>
</evidence>